<protein>
    <submittedName>
        <fullName evidence="2">Uncharacterized protein</fullName>
    </submittedName>
</protein>
<evidence type="ECO:0000313" key="2">
    <source>
        <dbReference type="EnsemblMetazoa" id="XP_020915746.1"/>
    </source>
</evidence>
<feature type="transmembrane region" description="Helical" evidence="1">
    <location>
        <begin position="12"/>
        <end position="29"/>
    </location>
</feature>
<dbReference type="GeneID" id="110253210"/>
<sequence>MAASKANLFNRVSTAVFYGICSFLIVVINKNVLTTYKFPSFQFLGIGQMLATIVVLYGAKMAGYIKFPNYNRSMFLKVSLSSLIKHKHQYLQYRICTFSMG</sequence>
<proteinExistence type="predicted"/>
<dbReference type="KEGG" id="epa:110253210"/>
<keyword evidence="3" id="KW-1185">Reference proteome</keyword>
<dbReference type="Proteomes" id="UP000887567">
    <property type="component" value="Unplaced"/>
</dbReference>
<feature type="transmembrane region" description="Helical" evidence="1">
    <location>
        <begin position="41"/>
        <end position="59"/>
    </location>
</feature>
<evidence type="ECO:0000313" key="3">
    <source>
        <dbReference type="Proteomes" id="UP000887567"/>
    </source>
</evidence>
<dbReference type="OrthoDB" id="417037at2759"/>
<keyword evidence="1" id="KW-0812">Transmembrane</keyword>
<accession>A0A913Y642</accession>
<name>A0A913Y642_EXADI</name>
<dbReference type="RefSeq" id="XP_020915746.1">
    <property type="nucleotide sequence ID" value="XM_021060087.2"/>
</dbReference>
<keyword evidence="1" id="KW-1133">Transmembrane helix</keyword>
<keyword evidence="1" id="KW-0472">Membrane</keyword>
<dbReference type="AlphaFoldDB" id="A0A913Y642"/>
<organism evidence="2 3">
    <name type="scientific">Exaiptasia diaphana</name>
    <name type="common">Tropical sea anemone</name>
    <name type="synonym">Aiptasia pulchella</name>
    <dbReference type="NCBI Taxonomy" id="2652724"/>
    <lineage>
        <taxon>Eukaryota</taxon>
        <taxon>Metazoa</taxon>
        <taxon>Cnidaria</taxon>
        <taxon>Anthozoa</taxon>
        <taxon>Hexacorallia</taxon>
        <taxon>Actiniaria</taxon>
        <taxon>Aiptasiidae</taxon>
        <taxon>Exaiptasia</taxon>
    </lineage>
</organism>
<evidence type="ECO:0000256" key="1">
    <source>
        <dbReference type="SAM" id="Phobius"/>
    </source>
</evidence>
<reference evidence="2" key="1">
    <citation type="submission" date="2022-11" db="UniProtKB">
        <authorList>
            <consortium name="EnsemblMetazoa"/>
        </authorList>
    </citation>
    <scope>IDENTIFICATION</scope>
</reference>
<dbReference type="EnsemblMetazoa" id="XM_021060087.2">
    <property type="protein sequence ID" value="XP_020915746.1"/>
    <property type="gene ID" value="LOC110253210"/>
</dbReference>